<gene>
    <name evidence="5" type="ORF">NCTC5052_00076</name>
    <name evidence="6" type="ORF">NCTC5052_02503</name>
</gene>
<dbReference type="PROSITE" id="PS50943">
    <property type="entry name" value="HTH_CROC1"/>
    <property type="match status" value="1"/>
</dbReference>
<proteinExistence type="predicted"/>
<name>A0A377XWU9_KLEPN</name>
<keyword evidence="1" id="KW-0805">Transcription regulation</keyword>
<evidence type="ECO:0000313" key="6">
    <source>
        <dbReference type="EMBL" id="STT94081.1"/>
    </source>
</evidence>
<dbReference type="SUPFAM" id="SSF51306">
    <property type="entry name" value="LexA/Signal peptidase"/>
    <property type="match status" value="1"/>
</dbReference>
<dbReference type="SMART" id="SM00530">
    <property type="entry name" value="HTH_XRE"/>
    <property type="match status" value="1"/>
</dbReference>
<dbReference type="PANTHER" id="PTHR40661">
    <property type="match status" value="1"/>
</dbReference>
<dbReference type="InterPro" id="IPR036286">
    <property type="entry name" value="LexA/Signal_pep-like_sf"/>
</dbReference>
<evidence type="ECO:0000259" key="4">
    <source>
        <dbReference type="PROSITE" id="PS50943"/>
    </source>
</evidence>
<organism evidence="5 7">
    <name type="scientific">Klebsiella pneumoniae</name>
    <dbReference type="NCBI Taxonomy" id="573"/>
    <lineage>
        <taxon>Bacteria</taxon>
        <taxon>Pseudomonadati</taxon>
        <taxon>Pseudomonadota</taxon>
        <taxon>Gammaproteobacteria</taxon>
        <taxon>Enterobacterales</taxon>
        <taxon>Enterobacteriaceae</taxon>
        <taxon>Klebsiella/Raoultella group</taxon>
        <taxon>Klebsiella</taxon>
        <taxon>Klebsiella pneumoniae complex</taxon>
    </lineage>
</organism>
<sequence>MTYTEKEPNGKKGTFDPLVDNQKGTTFAERLRKAIGDKSIRQFAIDCGISYGAMHKYFTGTTQPTLDNLIILSRTTGVSIEWLATGQNSPAPTGTELQSVPATSGVLDVHGNDVDLGEFVFVPRYNVAAAAGYGAWNDDETPMFTVSFRRYWIVNHLKADPAKLSVISVVGDSMEGVLNDKDIILINHGDREPREGIYVLRLDGQLIVKRVQRLPGSELFVTSTNPAYKPFTINLNNIPSDFDVVGKVVWYGRVV</sequence>
<dbReference type="InterPro" id="IPR010982">
    <property type="entry name" value="Lambda_DNA-bd_dom_sf"/>
</dbReference>
<feature type="domain" description="HTH cro/C1-type" evidence="4">
    <location>
        <begin position="39"/>
        <end position="83"/>
    </location>
</feature>
<dbReference type="Pfam" id="PF01381">
    <property type="entry name" value="HTH_3"/>
    <property type="match status" value="1"/>
</dbReference>
<dbReference type="InterPro" id="IPR001387">
    <property type="entry name" value="Cro/C1-type_HTH"/>
</dbReference>
<evidence type="ECO:0000313" key="5">
    <source>
        <dbReference type="EMBL" id="STT91733.1"/>
    </source>
</evidence>
<dbReference type="SUPFAM" id="SSF47413">
    <property type="entry name" value="lambda repressor-like DNA-binding domains"/>
    <property type="match status" value="1"/>
</dbReference>
<dbReference type="AlphaFoldDB" id="A0A377XWU9"/>
<dbReference type="EMBL" id="UGLJ01000002">
    <property type="protein sequence ID" value="STT91733.1"/>
    <property type="molecule type" value="Genomic_DNA"/>
</dbReference>
<dbReference type="EMBL" id="UGLJ01000002">
    <property type="protein sequence ID" value="STT94081.1"/>
    <property type="molecule type" value="Genomic_DNA"/>
</dbReference>
<dbReference type="Gene3D" id="1.10.260.40">
    <property type="entry name" value="lambda repressor-like DNA-binding domains"/>
    <property type="match status" value="1"/>
</dbReference>
<dbReference type="PANTHER" id="PTHR40661:SF3">
    <property type="entry name" value="FELS-1 PROPHAGE TRANSCRIPTIONAL REGULATOR"/>
    <property type="match status" value="1"/>
</dbReference>
<accession>A0A377XWU9</accession>
<keyword evidence="3" id="KW-0804">Transcription</keyword>
<dbReference type="GO" id="GO:0003677">
    <property type="term" value="F:DNA binding"/>
    <property type="evidence" value="ECO:0007669"/>
    <property type="project" value="UniProtKB-KW"/>
</dbReference>
<dbReference type="CDD" id="cd00093">
    <property type="entry name" value="HTH_XRE"/>
    <property type="match status" value="1"/>
</dbReference>
<dbReference type="InterPro" id="IPR039418">
    <property type="entry name" value="LexA-like"/>
</dbReference>
<dbReference type="Proteomes" id="UP000254103">
    <property type="component" value="Unassembled WGS sequence"/>
</dbReference>
<dbReference type="CDD" id="cd06529">
    <property type="entry name" value="S24_LexA-like"/>
    <property type="match status" value="1"/>
</dbReference>
<protein>
    <submittedName>
        <fullName evidence="5">Uncharacterized HTH-type transcriptional regulator HI_1476</fullName>
    </submittedName>
</protein>
<dbReference type="Pfam" id="PF00717">
    <property type="entry name" value="Peptidase_S24"/>
    <property type="match status" value="1"/>
</dbReference>
<keyword evidence="2" id="KW-0238">DNA-binding</keyword>
<evidence type="ECO:0000256" key="2">
    <source>
        <dbReference type="ARBA" id="ARBA00023125"/>
    </source>
</evidence>
<dbReference type="InterPro" id="IPR015927">
    <property type="entry name" value="Peptidase_S24_S26A/B/C"/>
</dbReference>
<reference evidence="5 7" key="1">
    <citation type="submission" date="2018-06" db="EMBL/GenBank/DDBJ databases">
        <authorList>
            <consortium name="Pathogen Informatics"/>
            <person name="Doyle S."/>
        </authorList>
    </citation>
    <scope>NUCLEOTIDE SEQUENCE [LARGE SCALE GENOMIC DNA]</scope>
    <source>
        <strain evidence="5 7">NCTC5052</strain>
    </source>
</reference>
<dbReference type="Gene3D" id="2.10.109.10">
    <property type="entry name" value="Umud Fragment, subunit A"/>
    <property type="match status" value="1"/>
</dbReference>
<evidence type="ECO:0000256" key="1">
    <source>
        <dbReference type="ARBA" id="ARBA00023015"/>
    </source>
</evidence>
<evidence type="ECO:0000313" key="7">
    <source>
        <dbReference type="Proteomes" id="UP000254103"/>
    </source>
</evidence>
<evidence type="ECO:0000256" key="3">
    <source>
        <dbReference type="ARBA" id="ARBA00023163"/>
    </source>
</evidence>